<keyword evidence="4 9" id="KW-0812">Transmembrane</keyword>
<evidence type="ECO:0000313" key="11">
    <source>
        <dbReference type="Proteomes" id="UP001359781"/>
    </source>
</evidence>
<feature type="compositionally biased region" description="Basic and acidic residues" evidence="8">
    <location>
        <begin position="483"/>
        <end position="492"/>
    </location>
</feature>
<dbReference type="RefSeq" id="WP_337889811.1">
    <property type="nucleotide sequence ID" value="NZ_JBAHVI010000003.1"/>
</dbReference>
<feature type="region of interest" description="Disordered" evidence="8">
    <location>
        <begin position="470"/>
        <end position="492"/>
    </location>
</feature>
<evidence type="ECO:0000256" key="5">
    <source>
        <dbReference type="ARBA" id="ARBA00022989"/>
    </source>
</evidence>
<comment type="caution">
    <text evidence="10">The sequence shown here is derived from an EMBL/GenBank/DDBJ whole genome shotgun (WGS) entry which is preliminary data.</text>
</comment>
<dbReference type="Pfam" id="PF09594">
    <property type="entry name" value="GT87"/>
    <property type="match status" value="1"/>
</dbReference>
<organism evidence="10 11">
    <name type="scientific">Corynebacterium mastitidis</name>
    <dbReference type="NCBI Taxonomy" id="161890"/>
    <lineage>
        <taxon>Bacteria</taxon>
        <taxon>Bacillati</taxon>
        <taxon>Actinomycetota</taxon>
        <taxon>Actinomycetes</taxon>
        <taxon>Mycobacteriales</taxon>
        <taxon>Corynebacteriaceae</taxon>
        <taxon>Corynebacterium</taxon>
    </lineage>
</organism>
<evidence type="ECO:0000256" key="3">
    <source>
        <dbReference type="ARBA" id="ARBA00022679"/>
    </source>
</evidence>
<accession>A0ABU8NW52</accession>
<feature type="transmembrane region" description="Helical" evidence="9">
    <location>
        <begin position="208"/>
        <end position="230"/>
    </location>
</feature>
<feature type="transmembrane region" description="Helical" evidence="9">
    <location>
        <begin position="406"/>
        <end position="426"/>
    </location>
</feature>
<keyword evidence="6 9" id="KW-0472">Membrane</keyword>
<evidence type="ECO:0000313" key="10">
    <source>
        <dbReference type="EMBL" id="MEJ4099242.1"/>
    </source>
</evidence>
<comment type="similarity">
    <text evidence="7">Belongs to the glycosyltransferase 87 family.</text>
</comment>
<dbReference type="InterPro" id="IPR016570">
    <property type="entry name" value="UCP010361"/>
</dbReference>
<keyword evidence="2" id="KW-1003">Cell membrane</keyword>
<keyword evidence="3" id="KW-0808">Transferase</keyword>
<gene>
    <name evidence="10" type="ORF">V5S96_02550</name>
</gene>
<dbReference type="InterPro" id="IPR018584">
    <property type="entry name" value="GT87"/>
</dbReference>
<comment type="subcellular location">
    <subcellularLocation>
        <location evidence="1">Cell membrane</location>
        <topology evidence="1">Multi-pass membrane protein</topology>
    </subcellularLocation>
</comment>
<sequence length="492" mass="52155">MPASPSVSPGVDGLVDGADRAVDRVAPAHTEPLASGVIERLGGPTGRFGSVGTQRWWTPLRVLIALGMTFLSLGYLSKANCLVSATGEGGRATLNWSGNRQYMSACYSDVVGQYGARHLEQVSNPFAERQVDGPVLTGLFQWALNALAHLTEPLVRALPFPVAPAAWYFMLTALALGCVWIVTLRLLLDLVGPRVWDLVLVAASPLLIVYAFHAWDLLAVAALVAALHALRRARPGLAGLWIGLGAALQVWPVLLLLALVLVAARGGGAEVPARWSSVRRAGGAAAAAWAAVNAPVLLAYPQAWADFYRAAAGRNADWGTLYYLVGEALGVSFSPAVLNVLVPILWAVGFVAVAQWVAGAARAPRLAEVLFLLVALTLLVGKAWLPQHALWLLVPAVLALPHWRWLLAWMLAEFAAFPATMLYSGAEEGNGVPLWFFSAVILARGGIVTALAVMVAQQGRGRREDAVRAAAGGRDPLLPPPDDPARTPEAGR</sequence>
<dbReference type="EMBL" id="JBAHVJ010000002">
    <property type="protein sequence ID" value="MEJ4099242.1"/>
    <property type="molecule type" value="Genomic_DNA"/>
</dbReference>
<keyword evidence="11" id="KW-1185">Reference proteome</keyword>
<feature type="transmembrane region" description="Helical" evidence="9">
    <location>
        <begin position="321"/>
        <end position="346"/>
    </location>
</feature>
<keyword evidence="5 9" id="KW-1133">Transmembrane helix</keyword>
<evidence type="ECO:0000256" key="7">
    <source>
        <dbReference type="ARBA" id="ARBA00024033"/>
    </source>
</evidence>
<evidence type="ECO:0000256" key="2">
    <source>
        <dbReference type="ARBA" id="ARBA00022475"/>
    </source>
</evidence>
<evidence type="ECO:0000256" key="9">
    <source>
        <dbReference type="SAM" id="Phobius"/>
    </source>
</evidence>
<proteinExistence type="inferred from homology"/>
<evidence type="ECO:0000256" key="4">
    <source>
        <dbReference type="ARBA" id="ARBA00022692"/>
    </source>
</evidence>
<dbReference type="PIRSF" id="PIRSF010361">
    <property type="entry name" value="UCP010361"/>
    <property type="match status" value="1"/>
</dbReference>
<feature type="transmembrane region" description="Helical" evidence="9">
    <location>
        <begin position="281"/>
        <end position="300"/>
    </location>
</feature>
<dbReference type="Proteomes" id="UP001359781">
    <property type="component" value="Unassembled WGS sequence"/>
</dbReference>
<feature type="transmembrane region" description="Helical" evidence="9">
    <location>
        <begin position="166"/>
        <end position="188"/>
    </location>
</feature>
<reference evidence="10 11" key="1">
    <citation type="submission" date="2024-02" db="EMBL/GenBank/DDBJ databases">
        <title>Whole genome sequencing and characterization of Corynebacterium isolated from the ocular surface of dry eye disease sufferers.</title>
        <authorList>
            <person name="Naqvi M."/>
        </authorList>
    </citation>
    <scope>NUCLEOTIDE SEQUENCE [LARGE SCALE GENOMIC DNA]</scope>
    <source>
        <strain evidence="10 11">PCRF</strain>
    </source>
</reference>
<evidence type="ECO:0000256" key="6">
    <source>
        <dbReference type="ARBA" id="ARBA00023136"/>
    </source>
</evidence>
<feature type="transmembrane region" description="Helical" evidence="9">
    <location>
        <begin position="237"/>
        <end position="261"/>
    </location>
</feature>
<feature type="transmembrane region" description="Helical" evidence="9">
    <location>
        <begin position="432"/>
        <end position="456"/>
    </location>
</feature>
<evidence type="ECO:0000256" key="1">
    <source>
        <dbReference type="ARBA" id="ARBA00004651"/>
    </source>
</evidence>
<name>A0ABU8NW52_9CORY</name>
<evidence type="ECO:0000256" key="8">
    <source>
        <dbReference type="SAM" id="MobiDB-lite"/>
    </source>
</evidence>
<feature type="transmembrane region" description="Helical" evidence="9">
    <location>
        <begin position="366"/>
        <end position="385"/>
    </location>
</feature>
<protein>
    <submittedName>
        <fullName evidence="10">Glycosyltransferase 87 family protein</fullName>
    </submittedName>
</protein>